<evidence type="ECO:0000313" key="10">
    <source>
        <dbReference type="EMBL" id="CAB5231360.1"/>
    </source>
</evidence>
<dbReference type="EMBL" id="LR798431">
    <property type="protein sequence ID" value="CAB5231360.1"/>
    <property type="molecule type" value="Genomic_DNA"/>
</dbReference>
<sequence>MSTVRIQLRRGTASQWTSANPVVAAGEVGFESDTRKMKVGDGTTAWTSLDYIASDAPAIGEIAQDAIDTALVAGTGLDKVYNDGSNTITLDIDSTVATLTGTQTLTNKTLTSPTMTAPALGTPASGTLTNATGLPISGLTASTSSAIGVGTVELGHASDTTLARASAGVVTIEGVNIVTTSSTNTLTNKTLTTPTIGSFTNAGHDHSNAAGGGNLASAAISTALGYTPADAADLADLATSVSTTTLGATTVNTVDLNASGDVTILGDLTVTGSNTVLTTESLLIEDNKIIMNSTVTGAPSLNAAIRINRGTSPDSTLRWNETTDKWEISPSENEQDFDSIATVTDITTHANLTATHGVASAIVGTTDAQTLTNKTLTTPTLTTPKINEDIALTATATELNILDGATLSTTELNYVDGVTSAIQTQMNAKAPTASPTFTGTVSGVTKAHVGLENADNTSDANKPVSTAGQTALNLKANIASPTFTGTVTLPLSTGGYVATTSGGVISSVGTIPNAGLTNSKVTVGTTDINLGSSATTIAGLTSVTSTGFTGALTGNASTVTNGVYTTDTSTVTNTMLAGSIAPSKITGTAIVGTDLGTGVATFLATPSSANFAAAITDETGSGSLVFGTSPTIATPIITGLTLNDSSIIFEGATADAFETTLTVVDPTADRTITLPDATGTVALTNNKLSAFAATSSSELLGVISDETGTGALVFANTPTLVTPNIGAATGTSLVLSGDLTVNGTTTTINSTTVSVDDKNLELGSVATPTDVTADGGGITLKGTTDKTFNWVDATDAWTSSEHINLASGKTFIINGTTVLSSTAVGGQTIPASAIVGLTDTQTLTNKTLTSPIISTISNTGTLTLPTSTDTLVGRATTDTLTNKTLTSPSIATPTITGTLTLSASGAVFTDGTQTKEGTPSRTTVSSKLVDYTAVLGDRDGLLDFGGSSGQTITIPTNANVAFPIGTSIDVLQSGAGQVTVAGAAGVTVNATPGLKLRAQWSSCTLFKRATDSWVVMGDLTA</sequence>
<reference evidence="9" key="1">
    <citation type="submission" date="2020-05" db="EMBL/GenBank/DDBJ databases">
        <authorList>
            <person name="Chiriac C."/>
            <person name="Salcher M."/>
            <person name="Ghai R."/>
            <person name="Kavagutti S V."/>
        </authorList>
    </citation>
    <scope>NUCLEOTIDE SEQUENCE</scope>
</reference>
<dbReference type="EMBL" id="LR797455">
    <property type="protein sequence ID" value="CAB4217707.1"/>
    <property type="molecule type" value="Genomic_DNA"/>
</dbReference>
<protein>
    <recommendedName>
        <fullName evidence="1">Major tropism determinant N-terminal domain-containing protein</fullName>
    </recommendedName>
</protein>
<dbReference type="InterPro" id="IPR041352">
    <property type="entry name" value="Mtd_N"/>
</dbReference>
<evidence type="ECO:0000313" key="3">
    <source>
        <dbReference type="EMBL" id="CAB4150609.1"/>
    </source>
</evidence>
<dbReference type="EMBL" id="LR796457">
    <property type="protein sequence ID" value="CAB4145858.1"/>
    <property type="molecule type" value="Genomic_DNA"/>
</dbReference>
<evidence type="ECO:0000313" key="8">
    <source>
        <dbReference type="EMBL" id="CAB4192957.1"/>
    </source>
</evidence>
<evidence type="ECO:0000313" key="7">
    <source>
        <dbReference type="EMBL" id="CAB4188973.1"/>
    </source>
</evidence>
<evidence type="ECO:0000313" key="9">
    <source>
        <dbReference type="EMBL" id="CAB4217707.1"/>
    </source>
</evidence>
<evidence type="ECO:0000313" key="6">
    <source>
        <dbReference type="EMBL" id="CAB4185861.1"/>
    </source>
</evidence>
<dbReference type="EMBL" id="LR796915">
    <property type="protein sequence ID" value="CAB4173684.1"/>
    <property type="molecule type" value="Genomic_DNA"/>
</dbReference>
<name>A0A6J5STI3_9CAUD</name>
<evidence type="ECO:0000313" key="4">
    <source>
        <dbReference type="EMBL" id="CAB4173684.1"/>
    </source>
</evidence>
<accession>A0A6J5STI3</accession>
<dbReference type="Gene3D" id="2.10.10.30">
    <property type="match status" value="1"/>
</dbReference>
<evidence type="ECO:0000313" key="5">
    <source>
        <dbReference type="EMBL" id="CAB4179728.1"/>
    </source>
</evidence>
<dbReference type="EMBL" id="LR796983">
    <property type="protein sequence ID" value="CAB4179728.1"/>
    <property type="molecule type" value="Genomic_DNA"/>
</dbReference>
<dbReference type="SUPFAM" id="SSF69349">
    <property type="entry name" value="Phage fibre proteins"/>
    <property type="match status" value="1"/>
</dbReference>
<feature type="domain" description="Major tropism determinant N-terminal" evidence="1">
    <location>
        <begin position="6"/>
        <end position="44"/>
    </location>
</feature>
<gene>
    <name evidence="5" type="ORF">UFOVP1032_68</name>
    <name evidence="6" type="ORF">UFOVP1125_136</name>
    <name evidence="7" type="ORF">UFOVP1173_82</name>
    <name evidence="8" type="ORF">UFOVP1241_152</name>
    <name evidence="9" type="ORF">UFOVP1491_68</name>
    <name evidence="10" type="ORF">UFOVP1579_68</name>
    <name evidence="2" type="ORF">UFOVP485_53</name>
    <name evidence="3" type="ORF">UFOVP575_5</name>
    <name evidence="4" type="ORF">UFOVP963_3</name>
</gene>
<evidence type="ECO:0000313" key="2">
    <source>
        <dbReference type="EMBL" id="CAB4145858.1"/>
    </source>
</evidence>
<evidence type="ECO:0000259" key="1">
    <source>
        <dbReference type="Pfam" id="PF18454"/>
    </source>
</evidence>
<dbReference type="EMBL" id="LR797131">
    <property type="protein sequence ID" value="CAB4188973.1"/>
    <property type="molecule type" value="Genomic_DNA"/>
</dbReference>
<proteinExistence type="predicted"/>
<dbReference type="Pfam" id="PF18454">
    <property type="entry name" value="Mtd_N"/>
    <property type="match status" value="1"/>
</dbReference>
<dbReference type="EMBL" id="LR797080">
    <property type="protein sequence ID" value="CAB4185861.1"/>
    <property type="molecule type" value="Genomic_DNA"/>
</dbReference>
<dbReference type="EMBL" id="LR796551">
    <property type="protein sequence ID" value="CAB4150609.1"/>
    <property type="molecule type" value="Genomic_DNA"/>
</dbReference>
<organism evidence="9">
    <name type="scientific">uncultured Caudovirales phage</name>
    <dbReference type="NCBI Taxonomy" id="2100421"/>
    <lineage>
        <taxon>Viruses</taxon>
        <taxon>Duplodnaviria</taxon>
        <taxon>Heunggongvirae</taxon>
        <taxon>Uroviricota</taxon>
        <taxon>Caudoviricetes</taxon>
        <taxon>Peduoviridae</taxon>
        <taxon>Maltschvirus</taxon>
        <taxon>Maltschvirus maltsch</taxon>
    </lineage>
</organism>
<dbReference type="EMBL" id="LR797188">
    <property type="protein sequence ID" value="CAB4192957.1"/>
    <property type="molecule type" value="Genomic_DNA"/>
</dbReference>